<dbReference type="InterPro" id="IPR012394">
    <property type="entry name" value="Aldehyde_DH_NAD(P)"/>
</dbReference>
<keyword evidence="2" id="KW-0560">Oxidoreductase</keyword>
<dbReference type="RefSeq" id="WP_089213977.1">
    <property type="nucleotide sequence ID" value="NZ_FZPA01000001.1"/>
</dbReference>
<name>A0A239D0R6_9SPHN</name>
<dbReference type="AlphaFoldDB" id="A0A239D0R6"/>
<dbReference type="InterPro" id="IPR015590">
    <property type="entry name" value="Aldehyde_DH_dom"/>
</dbReference>
<protein>
    <submittedName>
        <fullName evidence="5">Coniferyl-aldehyde dehydrogenase</fullName>
    </submittedName>
</protein>
<dbReference type="GO" id="GO:0004029">
    <property type="term" value="F:aldehyde dehydrogenase (NAD+) activity"/>
    <property type="evidence" value="ECO:0007669"/>
    <property type="project" value="TreeGrafter"/>
</dbReference>
<evidence type="ECO:0000256" key="2">
    <source>
        <dbReference type="ARBA" id="ARBA00023002"/>
    </source>
</evidence>
<organism evidence="5 6">
    <name type="scientific">Sphingopyxis indica</name>
    <dbReference type="NCBI Taxonomy" id="436663"/>
    <lineage>
        <taxon>Bacteria</taxon>
        <taxon>Pseudomonadati</taxon>
        <taxon>Pseudomonadota</taxon>
        <taxon>Alphaproteobacteria</taxon>
        <taxon>Sphingomonadales</taxon>
        <taxon>Sphingomonadaceae</taxon>
        <taxon>Sphingopyxis</taxon>
    </lineage>
</organism>
<keyword evidence="3" id="KW-0520">NAD</keyword>
<accession>A0A239D0R6</accession>
<feature type="domain" description="Aldehyde dehydrogenase" evidence="4">
    <location>
        <begin position="6"/>
        <end position="150"/>
    </location>
</feature>
<dbReference type="Proteomes" id="UP000198339">
    <property type="component" value="Unassembled WGS sequence"/>
</dbReference>
<dbReference type="PANTHER" id="PTHR43570:SF20">
    <property type="entry name" value="ALDEHYDE DEHYDROGENASE ALDX-RELATED"/>
    <property type="match status" value="1"/>
</dbReference>
<evidence type="ECO:0000256" key="3">
    <source>
        <dbReference type="ARBA" id="ARBA00023027"/>
    </source>
</evidence>
<dbReference type="EMBL" id="FZPA01000001">
    <property type="protein sequence ID" value="SNS25940.1"/>
    <property type="molecule type" value="Genomic_DNA"/>
</dbReference>
<evidence type="ECO:0000313" key="5">
    <source>
        <dbReference type="EMBL" id="SNS25940.1"/>
    </source>
</evidence>
<sequence length="421" mass="45370">MLEAQRAAFYAGLPVSPASRRDRLQRAMQMIGQNAEALCRALVADGTAPDAESARAAEVEPALAALQAALDGVERWMQPEKARGLLARARGDHVEYQPIGVIGVALPASLPLFRIAGLLAGIFAAGNRVMLQFDAASPRLAELVGELAPHFFDPLELAVVTDGGFAELAFDLLLTHEPQEDHAAMAARSGKSPVIVGRSADFAKIAGTIVAHKRANGGRAPLAPDFLLAPDDQEEAIADWLWRAAVRAGGDRALLSGTEQRRLTRLLDDARARGGEVRTAEPRRGGMPFHIVRHASDDMLLMQEDIRGPILPIRNYARIEDAIAAIRRRPPPLSIYYFGRDAAERRHVLEQSLSSAIAIDGAVPSLAKAGLDAGRDIGRGEADFRRFSRIRRVCRPRLFGFLGRAGRRAGDGVGEAAPALR</sequence>
<dbReference type="GO" id="GO:0006081">
    <property type="term" value="P:aldehyde metabolic process"/>
    <property type="evidence" value="ECO:0007669"/>
    <property type="project" value="InterPro"/>
</dbReference>
<keyword evidence="6" id="KW-1185">Reference proteome</keyword>
<feature type="domain" description="Aldehyde dehydrogenase" evidence="4">
    <location>
        <begin position="188"/>
        <end position="355"/>
    </location>
</feature>
<evidence type="ECO:0000256" key="1">
    <source>
        <dbReference type="ARBA" id="ARBA00009986"/>
    </source>
</evidence>
<dbReference type="PANTHER" id="PTHR43570">
    <property type="entry name" value="ALDEHYDE DEHYDROGENASE"/>
    <property type="match status" value="1"/>
</dbReference>
<dbReference type="Gene3D" id="3.40.309.10">
    <property type="entry name" value="Aldehyde Dehydrogenase, Chain A, domain 2"/>
    <property type="match status" value="1"/>
</dbReference>
<dbReference type="GO" id="GO:0005737">
    <property type="term" value="C:cytoplasm"/>
    <property type="evidence" value="ECO:0007669"/>
    <property type="project" value="TreeGrafter"/>
</dbReference>
<evidence type="ECO:0000259" key="4">
    <source>
        <dbReference type="Pfam" id="PF00171"/>
    </source>
</evidence>
<dbReference type="InterPro" id="IPR016161">
    <property type="entry name" value="Ald_DH/histidinol_DH"/>
</dbReference>
<dbReference type="InterPro" id="IPR016162">
    <property type="entry name" value="Ald_DH_N"/>
</dbReference>
<evidence type="ECO:0000313" key="6">
    <source>
        <dbReference type="Proteomes" id="UP000198339"/>
    </source>
</evidence>
<proteinExistence type="inferred from homology"/>
<reference evidence="5 6" key="1">
    <citation type="submission" date="2017-06" db="EMBL/GenBank/DDBJ databases">
        <authorList>
            <person name="Kim H.J."/>
            <person name="Triplett B.A."/>
        </authorList>
    </citation>
    <scope>NUCLEOTIDE SEQUENCE [LARGE SCALE GENOMIC DNA]</scope>
    <source>
        <strain evidence="5 6">DS15</strain>
    </source>
</reference>
<dbReference type="SUPFAM" id="SSF53720">
    <property type="entry name" value="ALDH-like"/>
    <property type="match status" value="1"/>
</dbReference>
<dbReference type="Gene3D" id="3.40.605.10">
    <property type="entry name" value="Aldehyde Dehydrogenase, Chain A, domain 1"/>
    <property type="match status" value="1"/>
</dbReference>
<gene>
    <name evidence="5" type="ORF">SAMN06295955_10130</name>
</gene>
<dbReference type="Pfam" id="PF00171">
    <property type="entry name" value="Aldedh"/>
    <property type="match status" value="2"/>
</dbReference>
<dbReference type="OrthoDB" id="9812625at2"/>
<dbReference type="InterPro" id="IPR016163">
    <property type="entry name" value="Ald_DH_C"/>
</dbReference>
<comment type="similarity">
    <text evidence="1">Belongs to the aldehyde dehydrogenase family.</text>
</comment>